<sequence length="576" mass="63330">MTQPQDRPSPSTAQRWPRLWGPRLGWLLAFIVVLMGYRYWAVQHVGISLFFDEAQYWDWSRHLDWGFFSKPPLIAGLIWLSTALFGDGLLGVKALPMLLYPATALAMVGFARALWPTSSGVRTGIVAAALFMTLPVTSLMGLFASTDAPLILCWTLASWMLWRAQVTDRAGYWLLCGVACGVGLMGKYTMAAFALTAIWVLWGVQGPKRGVLRVGPWLTVLVALALLSPNLWWNVQNDFPTLAHTAEITTDSTRSGGFGAVARFLGGQIVMLGPLAVFAGVWLLLRQRREAASTPPGSVPASQWAASQQTLSPPSTSGTFPARRPAVRGSAYYLASVSSYRFLWAMSVPLQIVAVAQAFHADAHVNWAAPSMVGFTLLIASRLSQPLVPLSAPRPGRWLVAVLAVNLLLSSAVLHLREIAGPQMPSRLDVLVRMRGWQEALAQLAPVLQDPVVRGLPVLTDQRLLITHAAYHWRNQGVATYMWNPLGVRHNHYEMTRSLPNKVGQDAMLLTDNPQPDAITRRFAIVRPMKSVKVAVGPDRAVELHLFFLRGFLGYDHATYLQQSGADRPEPLTDAP</sequence>
<dbReference type="GO" id="GO:0005886">
    <property type="term" value="C:plasma membrane"/>
    <property type="evidence" value="ECO:0007669"/>
    <property type="project" value="UniProtKB-SubCell"/>
</dbReference>
<dbReference type="Proteomes" id="UP000244892">
    <property type="component" value="Chromosome"/>
</dbReference>
<evidence type="ECO:0000256" key="2">
    <source>
        <dbReference type="ARBA" id="ARBA00022475"/>
    </source>
</evidence>
<keyword evidence="5 9" id="KW-0812">Transmembrane</keyword>
<comment type="subcellular location">
    <subcellularLocation>
        <location evidence="1">Cell membrane</location>
        <topology evidence="1">Multi-pass membrane protein</topology>
    </subcellularLocation>
</comment>
<evidence type="ECO:0000256" key="9">
    <source>
        <dbReference type="SAM" id="Phobius"/>
    </source>
</evidence>
<keyword evidence="2" id="KW-1003">Cell membrane</keyword>
<protein>
    <recommendedName>
        <fullName evidence="10">Glycosyltransferase RgtA/B/C/D-like domain-containing protein</fullName>
    </recommendedName>
</protein>
<dbReference type="GO" id="GO:0016763">
    <property type="term" value="F:pentosyltransferase activity"/>
    <property type="evidence" value="ECO:0007669"/>
    <property type="project" value="TreeGrafter"/>
</dbReference>
<evidence type="ECO:0000256" key="5">
    <source>
        <dbReference type="ARBA" id="ARBA00022692"/>
    </source>
</evidence>
<evidence type="ECO:0000256" key="7">
    <source>
        <dbReference type="ARBA" id="ARBA00023136"/>
    </source>
</evidence>
<name>A0A2U8FSF6_9BURK</name>
<feature type="transmembrane region" description="Helical" evidence="9">
    <location>
        <begin position="97"/>
        <end position="115"/>
    </location>
</feature>
<keyword evidence="3" id="KW-0328">Glycosyltransferase</keyword>
<evidence type="ECO:0000256" key="6">
    <source>
        <dbReference type="ARBA" id="ARBA00022989"/>
    </source>
</evidence>
<dbReference type="Pfam" id="PF13231">
    <property type="entry name" value="PMT_2"/>
    <property type="match status" value="1"/>
</dbReference>
<feature type="transmembrane region" description="Helical" evidence="9">
    <location>
        <begin position="214"/>
        <end position="233"/>
    </location>
</feature>
<feature type="transmembrane region" description="Helical" evidence="9">
    <location>
        <begin position="121"/>
        <end position="143"/>
    </location>
</feature>
<evidence type="ECO:0000313" key="12">
    <source>
        <dbReference type="Proteomes" id="UP000244892"/>
    </source>
</evidence>
<feature type="transmembrane region" description="Helical" evidence="9">
    <location>
        <begin position="20"/>
        <end position="40"/>
    </location>
</feature>
<evidence type="ECO:0000256" key="1">
    <source>
        <dbReference type="ARBA" id="ARBA00004651"/>
    </source>
</evidence>
<dbReference type="PANTHER" id="PTHR33908">
    <property type="entry name" value="MANNOSYLTRANSFERASE YKCB-RELATED"/>
    <property type="match status" value="1"/>
</dbReference>
<reference evidence="11 12" key="1">
    <citation type="submission" date="2018-05" db="EMBL/GenBank/DDBJ databases">
        <title>complete genome sequence of Aquabacterium olei NBRC 110486.</title>
        <authorList>
            <person name="Tang B."/>
            <person name="Chang J."/>
            <person name="Zhang L."/>
            <person name="Yang H."/>
        </authorList>
    </citation>
    <scope>NUCLEOTIDE SEQUENCE [LARGE SCALE GENOMIC DNA]</scope>
    <source>
        <strain evidence="11 12">NBRC 110486</strain>
    </source>
</reference>
<evidence type="ECO:0000259" key="10">
    <source>
        <dbReference type="Pfam" id="PF13231"/>
    </source>
</evidence>
<dbReference type="InterPro" id="IPR050297">
    <property type="entry name" value="LipidA_mod_glycosyltrf_83"/>
</dbReference>
<accession>A0A2U8FSF6</accession>
<feature type="domain" description="Glycosyltransferase RgtA/B/C/D-like" evidence="10">
    <location>
        <begin position="69"/>
        <end position="233"/>
    </location>
</feature>
<feature type="transmembrane region" description="Helical" evidence="9">
    <location>
        <begin position="172"/>
        <end position="202"/>
    </location>
</feature>
<dbReference type="AlphaFoldDB" id="A0A2U8FSF6"/>
<dbReference type="InterPro" id="IPR038731">
    <property type="entry name" value="RgtA/B/C-like"/>
</dbReference>
<evidence type="ECO:0000256" key="4">
    <source>
        <dbReference type="ARBA" id="ARBA00022679"/>
    </source>
</evidence>
<feature type="region of interest" description="Disordered" evidence="8">
    <location>
        <begin position="294"/>
        <end position="321"/>
    </location>
</feature>
<dbReference type="RefSeq" id="WP_109036814.1">
    <property type="nucleotide sequence ID" value="NZ_CP029210.1"/>
</dbReference>
<dbReference type="KEGG" id="aon:DEH84_10555"/>
<keyword evidence="12" id="KW-1185">Reference proteome</keyword>
<keyword evidence="4" id="KW-0808">Transferase</keyword>
<dbReference type="OrthoDB" id="8933800at2"/>
<gene>
    <name evidence="11" type="ORF">DEH84_10555</name>
</gene>
<dbReference type="EMBL" id="CP029210">
    <property type="protein sequence ID" value="AWI53817.1"/>
    <property type="molecule type" value="Genomic_DNA"/>
</dbReference>
<dbReference type="PANTHER" id="PTHR33908:SF11">
    <property type="entry name" value="MEMBRANE PROTEIN"/>
    <property type="match status" value="1"/>
</dbReference>
<feature type="transmembrane region" description="Helical" evidence="9">
    <location>
        <begin position="264"/>
        <end position="285"/>
    </location>
</feature>
<dbReference type="GO" id="GO:0009103">
    <property type="term" value="P:lipopolysaccharide biosynthetic process"/>
    <property type="evidence" value="ECO:0007669"/>
    <property type="project" value="UniProtKB-ARBA"/>
</dbReference>
<evidence type="ECO:0000313" key="11">
    <source>
        <dbReference type="EMBL" id="AWI53817.1"/>
    </source>
</evidence>
<evidence type="ECO:0000256" key="3">
    <source>
        <dbReference type="ARBA" id="ARBA00022676"/>
    </source>
</evidence>
<keyword evidence="7 9" id="KW-0472">Membrane</keyword>
<organism evidence="11 12">
    <name type="scientific">Aquabacterium olei</name>
    <dbReference type="NCBI Taxonomy" id="1296669"/>
    <lineage>
        <taxon>Bacteria</taxon>
        <taxon>Pseudomonadati</taxon>
        <taxon>Pseudomonadota</taxon>
        <taxon>Betaproteobacteria</taxon>
        <taxon>Burkholderiales</taxon>
        <taxon>Aquabacterium</taxon>
    </lineage>
</organism>
<keyword evidence="6 9" id="KW-1133">Transmembrane helix</keyword>
<feature type="compositionally biased region" description="Polar residues" evidence="8">
    <location>
        <begin position="300"/>
        <end position="319"/>
    </location>
</feature>
<evidence type="ECO:0000256" key="8">
    <source>
        <dbReference type="SAM" id="MobiDB-lite"/>
    </source>
</evidence>
<proteinExistence type="predicted"/>